<dbReference type="InterPro" id="IPR036509">
    <property type="entry name" value="Met_Sox_Rdtase_MsrA_sf"/>
</dbReference>
<feature type="active site" evidence="2">
    <location>
        <position position="13"/>
    </location>
</feature>
<dbReference type="InterPro" id="IPR002569">
    <property type="entry name" value="Met_Sox_Rdtase_MsrA_dom"/>
</dbReference>
<sequence>MANTETAVFGMGCFWSAEELFRHVDGVISTEVGYMGGNVKNPTYGQVCRGKSGHIEVVKVSYDSKIITYDDLLELFWKNHDPTTPNRQGWDVGEQYSSHIFYFTDEQRIVAEKSLEKMQCYMDLKIVTAIKKASDFFPAEEYHQKYFMKKNNCILNF</sequence>
<name>A0A7J9PFE5_METMI</name>
<dbReference type="PANTHER" id="PTHR43774:SF1">
    <property type="entry name" value="PEPTIDE METHIONINE SULFOXIDE REDUCTASE MSRA 2"/>
    <property type="match status" value="1"/>
</dbReference>
<evidence type="ECO:0000256" key="2">
    <source>
        <dbReference type="HAMAP-Rule" id="MF_01401"/>
    </source>
</evidence>
<dbReference type="AlphaFoldDB" id="A0A7J9PFE5"/>
<evidence type="ECO:0000259" key="3">
    <source>
        <dbReference type="Pfam" id="PF01625"/>
    </source>
</evidence>
<dbReference type="EMBL" id="JACDUL010000002">
    <property type="protein sequence ID" value="MBA2861861.1"/>
    <property type="molecule type" value="Genomic_DNA"/>
</dbReference>
<dbReference type="EC" id="1.8.4.11" evidence="2"/>
<comment type="caution">
    <text evidence="4">The sequence shown here is derived from an EMBL/GenBank/DDBJ whole genome shotgun (WGS) entry which is preliminary data.</text>
</comment>
<dbReference type="Gene3D" id="3.30.1060.10">
    <property type="entry name" value="Peptide methionine sulphoxide reductase MsrA"/>
    <property type="match status" value="1"/>
</dbReference>
<dbReference type="Proteomes" id="UP000533207">
    <property type="component" value="Unassembled WGS sequence"/>
</dbReference>
<dbReference type="SMR" id="A0A7J9PFE5"/>
<accession>A0A7J9PFE5</accession>
<organism evidence="4 5">
    <name type="scientific">Methanococcus maripaludis</name>
    <name type="common">Methanococcus deltae</name>
    <dbReference type="NCBI Taxonomy" id="39152"/>
    <lineage>
        <taxon>Archaea</taxon>
        <taxon>Methanobacteriati</taxon>
        <taxon>Methanobacteriota</taxon>
        <taxon>Methanomada group</taxon>
        <taxon>Methanococci</taxon>
        <taxon>Methanococcales</taxon>
        <taxon>Methanococcaceae</taxon>
        <taxon>Methanococcus</taxon>
    </lineage>
</organism>
<evidence type="ECO:0000313" key="4">
    <source>
        <dbReference type="EMBL" id="MBA2861861.1"/>
    </source>
</evidence>
<dbReference type="HAMAP" id="MF_01401">
    <property type="entry name" value="MsrA"/>
    <property type="match status" value="1"/>
</dbReference>
<dbReference type="RefSeq" id="WP_011976499.1">
    <property type="nucleotide sequence ID" value="NZ_JACDUL010000002.1"/>
</dbReference>
<comment type="catalytic activity">
    <reaction evidence="2">
        <text>[thioredoxin]-disulfide + L-methionine + H2O = L-methionine (S)-S-oxide + [thioredoxin]-dithiol</text>
        <dbReference type="Rhea" id="RHEA:19993"/>
        <dbReference type="Rhea" id="RHEA-COMP:10698"/>
        <dbReference type="Rhea" id="RHEA-COMP:10700"/>
        <dbReference type="ChEBI" id="CHEBI:15377"/>
        <dbReference type="ChEBI" id="CHEBI:29950"/>
        <dbReference type="ChEBI" id="CHEBI:50058"/>
        <dbReference type="ChEBI" id="CHEBI:57844"/>
        <dbReference type="ChEBI" id="CHEBI:58772"/>
        <dbReference type="EC" id="1.8.4.11"/>
    </reaction>
</comment>
<comment type="similarity">
    <text evidence="2">Belongs to the MsrA Met sulfoxide reductase family.</text>
</comment>
<keyword evidence="1 2" id="KW-0560">Oxidoreductase</keyword>
<proteinExistence type="inferred from homology"/>
<dbReference type="GO" id="GO:0008113">
    <property type="term" value="F:peptide-methionine (S)-S-oxide reductase activity"/>
    <property type="evidence" value="ECO:0007669"/>
    <property type="project" value="UniProtKB-UniRule"/>
</dbReference>
<dbReference type="SUPFAM" id="SSF55068">
    <property type="entry name" value="Peptide methionine sulfoxide reductase"/>
    <property type="match status" value="1"/>
</dbReference>
<gene>
    <name evidence="2" type="primary">msrA</name>
    <name evidence="4" type="ORF">HNP90_000740</name>
</gene>
<evidence type="ECO:0000313" key="5">
    <source>
        <dbReference type="Proteomes" id="UP000533207"/>
    </source>
</evidence>
<dbReference type="PANTHER" id="PTHR43774">
    <property type="entry name" value="PEPTIDE METHIONINE SULFOXIDE REDUCTASE"/>
    <property type="match status" value="1"/>
</dbReference>
<dbReference type="NCBIfam" id="TIGR00401">
    <property type="entry name" value="msrA"/>
    <property type="match status" value="1"/>
</dbReference>
<reference evidence="4 5" key="1">
    <citation type="submission" date="2020-07" db="EMBL/GenBank/DDBJ databases">
        <title>Genomic Encyclopedia of Type Strains, Phase IV (KMG-V): Genome sequencing to study the core and pangenomes of soil and plant-associated prokaryotes.</title>
        <authorList>
            <person name="Whitman W."/>
        </authorList>
    </citation>
    <scope>NUCLEOTIDE SEQUENCE [LARGE SCALE GENOMIC DNA]</scope>
    <source>
        <strain evidence="4 5">C8</strain>
    </source>
</reference>
<evidence type="ECO:0000256" key="1">
    <source>
        <dbReference type="ARBA" id="ARBA00023002"/>
    </source>
</evidence>
<dbReference type="Pfam" id="PF01625">
    <property type="entry name" value="PMSR"/>
    <property type="match status" value="1"/>
</dbReference>
<protein>
    <recommendedName>
        <fullName evidence="2">Peptide methionine sulfoxide reductase MsrA</fullName>
        <shortName evidence="2">Protein-methionine-S-oxide reductase</shortName>
        <ecNumber evidence="2">1.8.4.11</ecNumber>
    </recommendedName>
    <alternativeName>
        <fullName evidence="2">Peptide-methionine (S)-S-oxide reductase</fullName>
        <shortName evidence="2">Peptide Met(O) reductase</shortName>
    </alternativeName>
</protein>
<comment type="function">
    <text evidence="2">Has an important function as a repair enzyme for proteins that have been inactivated by oxidation. Catalyzes the reversible oxidation-reduction of methionine sulfoxide in proteins to methionine.</text>
</comment>
<comment type="catalytic activity">
    <reaction evidence="2">
        <text>L-methionyl-[protein] + [thioredoxin]-disulfide + H2O = L-methionyl-(S)-S-oxide-[protein] + [thioredoxin]-dithiol</text>
        <dbReference type="Rhea" id="RHEA:14217"/>
        <dbReference type="Rhea" id="RHEA-COMP:10698"/>
        <dbReference type="Rhea" id="RHEA-COMP:10700"/>
        <dbReference type="Rhea" id="RHEA-COMP:12313"/>
        <dbReference type="Rhea" id="RHEA-COMP:12315"/>
        <dbReference type="ChEBI" id="CHEBI:15377"/>
        <dbReference type="ChEBI" id="CHEBI:16044"/>
        <dbReference type="ChEBI" id="CHEBI:29950"/>
        <dbReference type="ChEBI" id="CHEBI:44120"/>
        <dbReference type="ChEBI" id="CHEBI:50058"/>
        <dbReference type="EC" id="1.8.4.11"/>
    </reaction>
</comment>
<feature type="domain" description="Peptide methionine sulphoxide reductase MsrA" evidence="3">
    <location>
        <begin position="6"/>
        <end position="152"/>
    </location>
</feature>